<dbReference type="EMBL" id="CP143806">
    <property type="protein sequence ID" value="WVO19127.1"/>
    <property type="molecule type" value="Genomic_DNA"/>
</dbReference>
<dbReference type="InterPro" id="IPR037190">
    <property type="entry name" value="LIS1_N"/>
</dbReference>
<keyword evidence="1" id="KW-0853">WD repeat</keyword>
<evidence type="ECO:0000313" key="5">
    <source>
        <dbReference type="Proteomes" id="UP001432216"/>
    </source>
</evidence>
<dbReference type="SUPFAM" id="SSF50978">
    <property type="entry name" value="WD40 repeat-like"/>
    <property type="match status" value="1"/>
</dbReference>
<name>A0ABZ2ANT8_9TREE</name>
<evidence type="ECO:0000256" key="1">
    <source>
        <dbReference type="PROSITE-ProRule" id="PRU00221"/>
    </source>
</evidence>
<sequence>MPALSDRQKDELHRAILSYLHAAGMHAAYAALLHDAGITDFDPGDASARAHSLTLTQIIDLEARNAALLAELASTARPSASDSASAPFLPRPPPRHTLASHRAPVTRLAFHPTWTVLATASEDTTVKIWDWEGGEMERTVKGHTKAVMDVDFDRTGSLMGKHD</sequence>
<dbReference type="SMART" id="SM00320">
    <property type="entry name" value="WD40"/>
    <property type="match status" value="1"/>
</dbReference>
<dbReference type="InterPro" id="IPR006594">
    <property type="entry name" value="LisH"/>
</dbReference>
<dbReference type="InterPro" id="IPR001680">
    <property type="entry name" value="WD40_rpt"/>
</dbReference>
<dbReference type="Pfam" id="PF00400">
    <property type="entry name" value="WD40"/>
    <property type="match status" value="2"/>
</dbReference>
<protein>
    <submittedName>
        <fullName evidence="4">Nuclear distribution protein PAC1</fullName>
    </submittedName>
</protein>
<reference evidence="4 5" key="1">
    <citation type="submission" date="2024-01" db="EMBL/GenBank/DDBJ databases">
        <title>Comparative genomics of Cryptococcus and Kwoniella reveals pathogenesis evolution and contrasting modes of karyotype evolution via chromosome fusion or intercentromeric recombination.</title>
        <authorList>
            <person name="Coelho M.A."/>
            <person name="David-Palma M."/>
            <person name="Shea T."/>
            <person name="Bowers K."/>
            <person name="McGinley-Smith S."/>
            <person name="Mohammad A.W."/>
            <person name="Gnirke A."/>
            <person name="Yurkov A.M."/>
            <person name="Nowrousian M."/>
            <person name="Sun S."/>
            <person name="Cuomo C.A."/>
            <person name="Heitman J."/>
        </authorList>
    </citation>
    <scope>NUCLEOTIDE SEQUENCE [LARGE SCALE GENOMIC DNA]</scope>
    <source>
        <strain evidence="4 5">7685027</strain>
    </source>
</reference>
<evidence type="ECO:0000259" key="3">
    <source>
        <dbReference type="Pfam" id="PF24951"/>
    </source>
</evidence>
<dbReference type="PROSITE" id="PS50896">
    <property type="entry name" value="LISH"/>
    <property type="match status" value="1"/>
</dbReference>
<gene>
    <name evidence="4" type="ORF">IAS62_000405</name>
</gene>
<keyword evidence="5" id="KW-1185">Reference proteome</keyword>
<dbReference type="Gene3D" id="1.20.960.30">
    <property type="match status" value="1"/>
</dbReference>
<dbReference type="RefSeq" id="XP_064718367.1">
    <property type="nucleotide sequence ID" value="XM_064862295.1"/>
</dbReference>
<evidence type="ECO:0000256" key="2">
    <source>
        <dbReference type="SAM" id="MobiDB-lite"/>
    </source>
</evidence>
<dbReference type="Proteomes" id="UP001432216">
    <property type="component" value="Chromosome 1"/>
</dbReference>
<dbReference type="GeneID" id="89987181"/>
<feature type="repeat" description="WD" evidence="1">
    <location>
        <begin position="98"/>
        <end position="139"/>
    </location>
</feature>
<dbReference type="PANTHER" id="PTHR19879">
    <property type="entry name" value="TRANSCRIPTION INITIATION FACTOR TFIID"/>
    <property type="match status" value="1"/>
</dbReference>
<dbReference type="Gene3D" id="2.130.10.10">
    <property type="entry name" value="YVTN repeat-like/Quinoprotein amine dehydrogenase"/>
    <property type="match status" value="1"/>
</dbReference>
<dbReference type="SUPFAM" id="SSF109925">
    <property type="entry name" value="Lissencephaly-1 protein (Lis-1, PAF-AH alpha) N-terminal domain"/>
    <property type="match status" value="1"/>
</dbReference>
<feature type="region of interest" description="Disordered" evidence="2">
    <location>
        <begin position="79"/>
        <end position="98"/>
    </location>
</feature>
<evidence type="ECO:0000313" key="4">
    <source>
        <dbReference type="EMBL" id="WVO19127.1"/>
    </source>
</evidence>
<feature type="domain" description="PAC1-like LisH-like dimerisation" evidence="3">
    <location>
        <begin position="6"/>
        <end position="41"/>
    </location>
</feature>
<dbReference type="InterPro" id="IPR036322">
    <property type="entry name" value="WD40_repeat_dom_sf"/>
</dbReference>
<dbReference type="Pfam" id="PF24951">
    <property type="entry name" value="LisH_PAC1"/>
    <property type="match status" value="1"/>
</dbReference>
<organism evidence="4 5">
    <name type="scientific">Cryptococcus decagattii</name>
    <dbReference type="NCBI Taxonomy" id="1859122"/>
    <lineage>
        <taxon>Eukaryota</taxon>
        <taxon>Fungi</taxon>
        <taxon>Dikarya</taxon>
        <taxon>Basidiomycota</taxon>
        <taxon>Agaricomycotina</taxon>
        <taxon>Tremellomycetes</taxon>
        <taxon>Tremellales</taxon>
        <taxon>Cryptococcaceae</taxon>
        <taxon>Cryptococcus</taxon>
        <taxon>Cryptococcus gattii species complex</taxon>
    </lineage>
</organism>
<dbReference type="PANTHER" id="PTHR19879:SF9">
    <property type="entry name" value="TRANSCRIPTION INITIATION FACTOR TFIID SUBUNIT 5"/>
    <property type="match status" value="1"/>
</dbReference>
<accession>A0ABZ2ANT8</accession>
<dbReference type="InterPro" id="IPR056795">
    <property type="entry name" value="PAC1-like_LisH-like_dom"/>
</dbReference>
<proteinExistence type="predicted"/>
<dbReference type="PROSITE" id="PS50082">
    <property type="entry name" value="WD_REPEATS_2"/>
    <property type="match status" value="1"/>
</dbReference>
<dbReference type="InterPro" id="IPR015943">
    <property type="entry name" value="WD40/YVTN_repeat-like_dom_sf"/>
</dbReference>
<dbReference type="PROSITE" id="PS50294">
    <property type="entry name" value="WD_REPEATS_REGION"/>
    <property type="match status" value="1"/>
</dbReference>